<reference evidence="1" key="1">
    <citation type="journal article" date="2015" name="Nature">
        <title>Complex archaea that bridge the gap between prokaryotes and eukaryotes.</title>
        <authorList>
            <person name="Spang A."/>
            <person name="Saw J.H."/>
            <person name="Jorgensen S.L."/>
            <person name="Zaremba-Niedzwiedzka K."/>
            <person name="Martijn J."/>
            <person name="Lind A.E."/>
            <person name="van Eijk R."/>
            <person name="Schleper C."/>
            <person name="Guy L."/>
            <person name="Ettema T.J."/>
        </authorList>
    </citation>
    <scope>NUCLEOTIDE SEQUENCE</scope>
</reference>
<dbReference type="CDD" id="cd17040">
    <property type="entry name" value="Ubl_MoaD_like"/>
    <property type="match status" value="1"/>
</dbReference>
<dbReference type="InterPro" id="IPR003749">
    <property type="entry name" value="ThiS/MoaD-like"/>
</dbReference>
<name>A0A0F9AIM7_9ZZZZ</name>
<dbReference type="InterPro" id="IPR016155">
    <property type="entry name" value="Mopterin_synth/thiamin_S_b"/>
</dbReference>
<gene>
    <name evidence="1" type="ORF">LCGC14_2567950</name>
</gene>
<dbReference type="InterPro" id="IPR012675">
    <property type="entry name" value="Beta-grasp_dom_sf"/>
</dbReference>
<accession>A0A0F9AIM7</accession>
<organism evidence="1">
    <name type="scientific">marine sediment metagenome</name>
    <dbReference type="NCBI Taxonomy" id="412755"/>
    <lineage>
        <taxon>unclassified sequences</taxon>
        <taxon>metagenomes</taxon>
        <taxon>ecological metagenomes</taxon>
    </lineage>
</organism>
<dbReference type="SUPFAM" id="SSF54285">
    <property type="entry name" value="MoaD/ThiS"/>
    <property type="match status" value="1"/>
</dbReference>
<evidence type="ECO:0000313" key="1">
    <source>
        <dbReference type="EMBL" id="KKL09230.1"/>
    </source>
</evidence>
<dbReference type="Gene3D" id="3.10.20.30">
    <property type="match status" value="1"/>
</dbReference>
<sequence>MEVQVRLFAGFREGRFNRRAVEVPDGSCLGDLFEQLDLPKGRATIRMVNGRHAELDCPLAADDVVAIFPAIAGG</sequence>
<dbReference type="EMBL" id="LAZR01042565">
    <property type="protein sequence ID" value="KKL09230.1"/>
    <property type="molecule type" value="Genomic_DNA"/>
</dbReference>
<comment type="caution">
    <text evidence="1">The sequence shown here is derived from an EMBL/GenBank/DDBJ whole genome shotgun (WGS) entry which is preliminary data.</text>
</comment>
<evidence type="ECO:0008006" key="2">
    <source>
        <dbReference type="Google" id="ProtNLM"/>
    </source>
</evidence>
<protein>
    <recommendedName>
        <fullName evidence="2">Molybdopterin synthase sulfur carrier subunit</fullName>
    </recommendedName>
</protein>
<proteinExistence type="predicted"/>
<dbReference type="Pfam" id="PF02597">
    <property type="entry name" value="ThiS"/>
    <property type="match status" value="1"/>
</dbReference>
<dbReference type="AlphaFoldDB" id="A0A0F9AIM7"/>